<evidence type="ECO:0000313" key="3">
    <source>
        <dbReference type="Proteomes" id="UP001069802"/>
    </source>
</evidence>
<organism evidence="2 3">
    <name type="scientific">Kiloniella laminariae</name>
    <dbReference type="NCBI Taxonomy" id="454162"/>
    <lineage>
        <taxon>Bacteria</taxon>
        <taxon>Pseudomonadati</taxon>
        <taxon>Pseudomonadota</taxon>
        <taxon>Alphaproteobacteria</taxon>
        <taxon>Rhodospirillales</taxon>
        <taxon>Kiloniellaceae</taxon>
        <taxon>Kiloniella</taxon>
    </lineage>
</organism>
<reference evidence="2" key="1">
    <citation type="submission" date="2022-12" db="EMBL/GenBank/DDBJ databases">
        <title>Bacterial isolates from different developmental stages of Nematostella vectensis.</title>
        <authorList>
            <person name="Fraune S."/>
        </authorList>
    </citation>
    <scope>NUCLEOTIDE SEQUENCE</scope>
    <source>
        <strain evidence="2">G21630-S1</strain>
    </source>
</reference>
<gene>
    <name evidence="2" type="ORF">O4H49_03990</name>
</gene>
<dbReference type="RefSeq" id="WP_269422120.1">
    <property type="nucleotide sequence ID" value="NZ_JAPWGY010000001.1"/>
</dbReference>
<evidence type="ECO:0008006" key="4">
    <source>
        <dbReference type="Google" id="ProtNLM"/>
    </source>
</evidence>
<comment type="caution">
    <text evidence="2">The sequence shown here is derived from an EMBL/GenBank/DDBJ whole genome shotgun (WGS) entry which is preliminary data.</text>
</comment>
<accession>A0ABT4LFP2</accession>
<evidence type="ECO:0000256" key="1">
    <source>
        <dbReference type="SAM" id="MobiDB-lite"/>
    </source>
</evidence>
<proteinExistence type="predicted"/>
<name>A0ABT4LFP2_9PROT</name>
<dbReference type="EMBL" id="JAPWGY010000001">
    <property type="protein sequence ID" value="MCZ4279925.1"/>
    <property type="molecule type" value="Genomic_DNA"/>
</dbReference>
<dbReference type="Proteomes" id="UP001069802">
    <property type="component" value="Unassembled WGS sequence"/>
</dbReference>
<evidence type="ECO:0000313" key="2">
    <source>
        <dbReference type="EMBL" id="MCZ4279925.1"/>
    </source>
</evidence>
<sequence>MLVDTAGKQDTDLAESNKGSGTTGGFTAMGFARYEKQAEVTGEELIEACLTWRREFLYQQPGIARHWFLGNLKGHFADAVLADTPEALQQMGEKYVEYESSHAFMALLKPETVRMSPNRLLSPVMQMPENFSCIEFGSFRPRPGESLSPEALQDVSTRIEQLYLARQPELRAHLMGQVDENTWSEISFVQNLGAARRICNGYIGDPTCQELLALFDPASVDLDFWFLLA</sequence>
<protein>
    <recommendedName>
        <fullName evidence="4">EthD domain-containing protein</fullName>
    </recommendedName>
</protein>
<feature type="region of interest" description="Disordered" evidence="1">
    <location>
        <begin position="1"/>
        <end position="21"/>
    </location>
</feature>
<keyword evidence="3" id="KW-1185">Reference proteome</keyword>